<accession>A0ABR4A4R5</accession>
<organism evidence="1 2">
    <name type="scientific">Stereocaulon virgatum</name>
    <dbReference type="NCBI Taxonomy" id="373712"/>
    <lineage>
        <taxon>Eukaryota</taxon>
        <taxon>Fungi</taxon>
        <taxon>Dikarya</taxon>
        <taxon>Ascomycota</taxon>
        <taxon>Pezizomycotina</taxon>
        <taxon>Lecanoromycetes</taxon>
        <taxon>OSLEUM clade</taxon>
        <taxon>Lecanoromycetidae</taxon>
        <taxon>Lecanorales</taxon>
        <taxon>Lecanorineae</taxon>
        <taxon>Stereocaulaceae</taxon>
        <taxon>Stereocaulon</taxon>
    </lineage>
</organism>
<keyword evidence="2" id="KW-1185">Reference proteome</keyword>
<reference evidence="1 2" key="1">
    <citation type="submission" date="2024-09" db="EMBL/GenBank/DDBJ databases">
        <title>Rethinking Asexuality: The Enigmatic Case of Functional Sexual Genes in Lepraria (Stereocaulaceae).</title>
        <authorList>
            <person name="Doellman M."/>
            <person name="Sun Y."/>
            <person name="Barcenas-Pena A."/>
            <person name="Lumbsch H.T."/>
            <person name="Grewe F."/>
        </authorList>
    </citation>
    <scope>NUCLEOTIDE SEQUENCE [LARGE SCALE GENOMIC DNA]</scope>
    <source>
        <strain evidence="1 2">Mercado 3170</strain>
    </source>
</reference>
<name>A0ABR4A4R5_9LECA</name>
<dbReference type="EMBL" id="JBEFKJ010000033">
    <property type="protein sequence ID" value="KAL2038348.1"/>
    <property type="molecule type" value="Genomic_DNA"/>
</dbReference>
<sequence>MGAYLWQQYNYCRDTISRAINTHIAGLGIRAIRLPWRQVAPTMTPGDSGMTLRGTRVSLDSTGEFVLCSQKIALEGARGGSGEDELIATVAGQGLTRWQQK</sequence>
<evidence type="ECO:0000313" key="2">
    <source>
        <dbReference type="Proteomes" id="UP001590950"/>
    </source>
</evidence>
<proteinExistence type="predicted"/>
<gene>
    <name evidence="1" type="ORF">N7G274_008997</name>
</gene>
<dbReference type="Proteomes" id="UP001590950">
    <property type="component" value="Unassembled WGS sequence"/>
</dbReference>
<comment type="caution">
    <text evidence="1">The sequence shown here is derived from an EMBL/GenBank/DDBJ whole genome shotgun (WGS) entry which is preliminary data.</text>
</comment>
<protein>
    <submittedName>
        <fullName evidence="1">Uncharacterized protein</fullName>
    </submittedName>
</protein>
<evidence type="ECO:0000313" key="1">
    <source>
        <dbReference type="EMBL" id="KAL2038348.1"/>
    </source>
</evidence>